<dbReference type="EMBL" id="CAJVPY010002586">
    <property type="protein sequence ID" value="CAG8565645.1"/>
    <property type="molecule type" value="Genomic_DNA"/>
</dbReference>
<dbReference type="Proteomes" id="UP000789405">
    <property type="component" value="Unassembled WGS sequence"/>
</dbReference>
<evidence type="ECO:0000256" key="1">
    <source>
        <dbReference type="SAM" id="MobiDB-lite"/>
    </source>
</evidence>
<organism evidence="2 3">
    <name type="scientific">Dentiscutata erythropus</name>
    <dbReference type="NCBI Taxonomy" id="1348616"/>
    <lineage>
        <taxon>Eukaryota</taxon>
        <taxon>Fungi</taxon>
        <taxon>Fungi incertae sedis</taxon>
        <taxon>Mucoromycota</taxon>
        <taxon>Glomeromycotina</taxon>
        <taxon>Glomeromycetes</taxon>
        <taxon>Diversisporales</taxon>
        <taxon>Gigasporaceae</taxon>
        <taxon>Dentiscutata</taxon>
    </lineage>
</organism>
<gene>
    <name evidence="2" type="ORF">DERYTH_LOCUS5953</name>
</gene>
<name>A0A9N9FY48_9GLOM</name>
<evidence type="ECO:0000313" key="2">
    <source>
        <dbReference type="EMBL" id="CAG8565645.1"/>
    </source>
</evidence>
<comment type="caution">
    <text evidence="2">The sequence shown here is derived from an EMBL/GenBank/DDBJ whole genome shotgun (WGS) entry which is preliminary data.</text>
</comment>
<feature type="compositionally biased region" description="Basic residues" evidence="1">
    <location>
        <begin position="56"/>
        <end position="73"/>
    </location>
</feature>
<proteinExistence type="predicted"/>
<dbReference type="OrthoDB" id="2393598at2759"/>
<dbReference type="AlphaFoldDB" id="A0A9N9FY48"/>
<accession>A0A9N9FY48</accession>
<evidence type="ECO:0000313" key="3">
    <source>
        <dbReference type="Proteomes" id="UP000789405"/>
    </source>
</evidence>
<sequence length="90" mass="9995">MDNSELSKSTAESETLITLLQEFIDESTSEQSNSDESLQSDSSDEGNNPLIPQLKNPKRRQGRGRPSGTKRFKSSQEVSKPKSIYVFGSK</sequence>
<protein>
    <submittedName>
        <fullName evidence="2">9199_t:CDS:1</fullName>
    </submittedName>
</protein>
<feature type="compositionally biased region" description="Low complexity" evidence="1">
    <location>
        <begin position="29"/>
        <end position="41"/>
    </location>
</feature>
<feature type="region of interest" description="Disordered" evidence="1">
    <location>
        <begin position="24"/>
        <end position="90"/>
    </location>
</feature>
<reference evidence="2" key="1">
    <citation type="submission" date="2021-06" db="EMBL/GenBank/DDBJ databases">
        <authorList>
            <person name="Kallberg Y."/>
            <person name="Tangrot J."/>
            <person name="Rosling A."/>
        </authorList>
    </citation>
    <scope>NUCLEOTIDE SEQUENCE</scope>
    <source>
        <strain evidence="2">MA453B</strain>
    </source>
</reference>
<keyword evidence="3" id="KW-1185">Reference proteome</keyword>